<sequence>MSDWSPQPLVLLSFRLELFLLFASKFLLWSFPQAGPQDPRNPVMRGVPEIPKTLAMIIIFRISLKNNFRISQYLALGGEDPSKRSGHPTGIDVTYFQILKSFCLMIDEPNQSLGGFPWTMSHALVIYVYGKCLINSSLLKSKGLIRIVVVSSDEGDNNNLWLNMTQTVSFTPRDLYISPDERWLDITTVPNSVSSAEYPVNFYTTIGITEYLIKMGCEKLPQLRIHGDKNPNLAPMFALQVWL</sequence>
<gene>
    <name evidence="1" type="ORF">HCDG_06264</name>
</gene>
<protein>
    <submittedName>
        <fullName evidence="1">Uncharacterized protein</fullName>
    </submittedName>
</protein>
<organism evidence="1 2">
    <name type="scientific">Ajellomyces capsulatus (strain H143)</name>
    <name type="common">Darling's disease fungus</name>
    <name type="synonym">Histoplasma capsulatum</name>
    <dbReference type="NCBI Taxonomy" id="544712"/>
    <lineage>
        <taxon>Eukaryota</taxon>
        <taxon>Fungi</taxon>
        <taxon>Dikarya</taxon>
        <taxon>Ascomycota</taxon>
        <taxon>Pezizomycotina</taxon>
        <taxon>Eurotiomycetes</taxon>
        <taxon>Eurotiomycetidae</taxon>
        <taxon>Onygenales</taxon>
        <taxon>Ajellomycetaceae</taxon>
        <taxon>Histoplasma</taxon>
    </lineage>
</organism>
<proteinExistence type="predicted"/>
<dbReference type="VEuPathDB" id="FungiDB:HCDG_06264"/>
<dbReference type="HOGENOM" id="CLU_1142330_0_0_1"/>
<name>C6HIB4_AJECH</name>
<dbReference type="EMBL" id="GG692428">
    <property type="protein sequence ID" value="EER40042.1"/>
    <property type="molecule type" value="Genomic_DNA"/>
</dbReference>
<dbReference type="AlphaFoldDB" id="C6HIB4"/>
<evidence type="ECO:0000313" key="2">
    <source>
        <dbReference type="Proteomes" id="UP000002624"/>
    </source>
</evidence>
<evidence type="ECO:0000313" key="1">
    <source>
        <dbReference type="EMBL" id="EER40042.1"/>
    </source>
</evidence>
<dbReference type="Proteomes" id="UP000002624">
    <property type="component" value="Unassembled WGS sequence"/>
</dbReference>
<reference evidence="2" key="1">
    <citation type="submission" date="2009-05" db="EMBL/GenBank/DDBJ databases">
        <title>The genome sequence of Ajellomyces capsulatus strain H143.</title>
        <authorList>
            <person name="Champion M."/>
            <person name="Cuomo C.A."/>
            <person name="Ma L.-J."/>
            <person name="Henn M.R."/>
            <person name="Sil A."/>
            <person name="Goldman B."/>
            <person name="Young S.K."/>
            <person name="Kodira C.D."/>
            <person name="Zeng Q."/>
            <person name="Koehrsen M."/>
            <person name="Alvarado L."/>
            <person name="Berlin A.M."/>
            <person name="Borenstein D."/>
            <person name="Chen Z."/>
            <person name="Engels R."/>
            <person name="Freedman E."/>
            <person name="Gellesch M."/>
            <person name="Goldberg J."/>
            <person name="Griggs A."/>
            <person name="Gujja S."/>
            <person name="Heiman D.I."/>
            <person name="Hepburn T.A."/>
            <person name="Howarth C."/>
            <person name="Jen D."/>
            <person name="Larson L."/>
            <person name="Lewis B."/>
            <person name="Mehta T."/>
            <person name="Park D."/>
            <person name="Pearson M."/>
            <person name="Roberts A."/>
            <person name="Saif S."/>
            <person name="Shea T.D."/>
            <person name="Shenoy N."/>
            <person name="Sisk P."/>
            <person name="Stolte C."/>
            <person name="Sykes S."/>
            <person name="Walk T."/>
            <person name="White J."/>
            <person name="Yandava C."/>
            <person name="Klein B."/>
            <person name="McEwen J.G."/>
            <person name="Puccia R."/>
            <person name="Goldman G.H."/>
            <person name="Felipe M.S."/>
            <person name="Nino-Vega G."/>
            <person name="San-Blas G."/>
            <person name="Taylor J.W."/>
            <person name="Mendoza L."/>
            <person name="Galagan J.E."/>
            <person name="Nusbaum C."/>
            <person name="Birren B.W."/>
        </authorList>
    </citation>
    <scope>NUCLEOTIDE SEQUENCE [LARGE SCALE GENOMIC DNA]</scope>
    <source>
        <strain evidence="2">H143</strain>
    </source>
</reference>
<accession>C6HIB4</accession>